<protein>
    <submittedName>
        <fullName evidence="2">PDC sensor domain-containing protein</fullName>
    </submittedName>
</protein>
<dbReference type="Gene3D" id="3.30.450.20">
    <property type="entry name" value="PAS domain"/>
    <property type="match status" value="1"/>
</dbReference>
<dbReference type="InterPro" id="IPR054513">
    <property type="entry name" value="Dret_0059-like_sensor"/>
</dbReference>
<dbReference type="RefSeq" id="WP_214420815.1">
    <property type="nucleotide sequence ID" value="NZ_CP075546.1"/>
</dbReference>
<dbReference type="KEGG" id="mrtj:KHC33_05965"/>
<reference evidence="2 3" key="1">
    <citation type="submission" date="2021-05" db="EMBL/GenBank/DDBJ databases">
        <title>A novel Methanospirillum isolate from a pyrite-forming mixed culture.</title>
        <authorList>
            <person name="Bunk B."/>
            <person name="Sproer C."/>
            <person name="Spring S."/>
            <person name="Pester M."/>
        </authorList>
    </citation>
    <scope>NUCLEOTIDE SEQUENCE [LARGE SCALE GENOMIC DNA]</scope>
    <source>
        <strain evidence="2 3">J.3.6.1-F.2.7.3</strain>
    </source>
</reference>
<feature type="domain" description="Dret-0059-like sensor" evidence="1">
    <location>
        <begin position="141"/>
        <end position="261"/>
    </location>
</feature>
<dbReference type="Pfam" id="PF22309">
    <property type="entry name" value="HK-GC-Chemotax_sensor"/>
    <property type="match status" value="1"/>
</dbReference>
<dbReference type="GeneID" id="65096711"/>
<proteinExistence type="predicted"/>
<organism evidence="2 3">
    <name type="scientific">Methanospirillum purgamenti</name>
    <dbReference type="NCBI Taxonomy" id="2834276"/>
    <lineage>
        <taxon>Archaea</taxon>
        <taxon>Methanobacteriati</taxon>
        <taxon>Methanobacteriota</taxon>
        <taxon>Stenosarchaea group</taxon>
        <taxon>Methanomicrobia</taxon>
        <taxon>Methanomicrobiales</taxon>
        <taxon>Methanospirillaceae</taxon>
        <taxon>Methanospirillum</taxon>
    </lineage>
</organism>
<evidence type="ECO:0000259" key="1">
    <source>
        <dbReference type="Pfam" id="PF22309"/>
    </source>
</evidence>
<gene>
    <name evidence="2" type="ORF">KHC33_05965</name>
</gene>
<sequence>MIQSAVSVGVIVLTLSLICASGCIAQETTPEISFTGEIVYMDLEGGFYGIISSEGTNYLPLDLSDEFRKDGLKVDVSGTIDQDVMTIQMWGKPFRINSISVHSDMPESKTWYEGQETGLSPDEKLGMTTLLLKSSSSLMTTLNEYDAEVAKVALELKGKNLQTSELDSYLEKLIQKNNGVYAASIIDRSGTIIAIYPDSHQESVGKDASSQLAIKSVKTNPVPGMSDYIETIEGEHAIFIVHPLYSSSLSVTGYLTALYKPDILVEEALRSVHDNENSILVIQPDGTIIGYAGLAAGTLFPADTNQTRNISMNDNLPIASYPAGYDMITLGTESSIDNIEYPVYWTSIFLHHNPWRILVFK</sequence>
<evidence type="ECO:0000313" key="2">
    <source>
        <dbReference type="EMBL" id="QVV90038.1"/>
    </source>
</evidence>
<keyword evidence="3" id="KW-1185">Reference proteome</keyword>
<dbReference type="Proteomes" id="UP000680656">
    <property type="component" value="Chromosome"/>
</dbReference>
<dbReference type="EMBL" id="CP075546">
    <property type="protein sequence ID" value="QVV90038.1"/>
    <property type="molecule type" value="Genomic_DNA"/>
</dbReference>
<name>A0A8E7B2P2_9EURY</name>
<accession>A0A8E7B2P2</accession>
<dbReference type="AlphaFoldDB" id="A0A8E7B2P2"/>
<evidence type="ECO:0000313" key="3">
    <source>
        <dbReference type="Proteomes" id="UP000680656"/>
    </source>
</evidence>